<evidence type="ECO:0000256" key="2">
    <source>
        <dbReference type="SAM" id="Phobius"/>
    </source>
</evidence>
<feature type="region of interest" description="Disordered" evidence="1">
    <location>
        <begin position="813"/>
        <end position="873"/>
    </location>
</feature>
<sequence length="925" mass="98238">MWEIYAYQNADSLFGVFNAAAAIHASGDYAAAVAAVAFCGFVAALIAYAFAPGKLQGWKWLATVVLVFSVLIVPKVTVGIVDKTGGSAVKVVDNVPFGVALLGSLTSTIGHTLTGLFETAFQVIPGIGALPAELAYQQNGLMFGNRLIRETGNVVFQDPAFRTDLINFIHNCTTYDLIDGTLDPAAFSTSDDVWPLMASPNPARFSTLTSTGGSVGVDTCPNVYQSLNGRLPAQITRIEGRLAFQLNPTLPGAAAAAAIAGQIQQAYLKNNIATAAATAADLIRQNAMLNAIDDTSKIVGQKVNDPAAMVLAVGRAQAVAQQNAAWLNYGKVAEQALPVFRNVVEAVTYAMFPLFVLLLLLTSGRETMIAFKGYAAVLIWIQLWPPLYAILNYMASIYAAYDLAAAADLGTGAKALALQTASTIYSRAISGEAVVGYLAISIPFIAWAALKRMENFGTALVGGLSGLQAMISGGTSASTVGNVSMGNVGMDQMHLAPNRTSAFMHSWQNDLSGNTFSSNVLTGRTAVNLLRNQGFASRMVSMRVSEQDVTQASRQADAARGEAISANTERSAALTETFTQGLAKLRSLRSSSGTVSSSFEQMGETLNRLDQISKNVADSTGLTQSQVAQIAFGAAGHLGINTAVAGAELQARAGKNYMSGLSAAQQKVLNSLTQEQIAEFKQFGDRVSRDSSLINSFAKDSREAQEMSSRLSSAVSRAERADATFAERTAFAERLSLARDRGESLSIDIAQDPHNLEMFLRYAEQYGGDSASALSMFEAELARQGLRPNRVFSDGTALPTSFHDVRVLHDRHASDPTLSPDLSASDQQHRATVARSNRPTPSAHSDTSPPSLRNDVQTEGKAIRNETASARSTFDRKAEIVDTADGTLATKKSLLKQSGKQAVDDGAASIDNAKEVVKDLLRKDE</sequence>
<organism evidence="4 5">
    <name type="scientific">Thauera aminoaromatica</name>
    <dbReference type="NCBI Taxonomy" id="164330"/>
    <lineage>
        <taxon>Bacteria</taxon>
        <taxon>Pseudomonadati</taxon>
        <taxon>Pseudomonadota</taxon>
        <taxon>Betaproteobacteria</taxon>
        <taxon>Rhodocyclales</taxon>
        <taxon>Zoogloeaceae</taxon>
        <taxon>Thauera</taxon>
    </lineage>
</organism>
<keyword evidence="2" id="KW-1133">Transmembrane helix</keyword>
<feature type="domain" description="TraG N-terminal Proteobacteria" evidence="3">
    <location>
        <begin position="3"/>
        <end position="465"/>
    </location>
</feature>
<feature type="compositionally biased region" description="Polar residues" evidence="1">
    <location>
        <begin position="816"/>
        <end position="826"/>
    </location>
</feature>
<keyword evidence="2" id="KW-0472">Membrane</keyword>
<accession>A0A5C7SN34</accession>
<feature type="transmembrane region" description="Helical" evidence="2">
    <location>
        <begin position="29"/>
        <end position="51"/>
    </location>
</feature>
<gene>
    <name evidence="4" type="ORF">E6Q80_10415</name>
</gene>
<name>A0A5C7SN34_THASP</name>
<evidence type="ECO:0000313" key="4">
    <source>
        <dbReference type="EMBL" id="TXH85033.1"/>
    </source>
</evidence>
<evidence type="ECO:0000259" key="3">
    <source>
        <dbReference type="Pfam" id="PF07916"/>
    </source>
</evidence>
<proteinExistence type="predicted"/>
<feature type="transmembrane region" description="Helical" evidence="2">
    <location>
        <begin position="373"/>
        <end position="391"/>
    </location>
</feature>
<feature type="transmembrane region" description="Helical" evidence="2">
    <location>
        <begin position="429"/>
        <end position="450"/>
    </location>
</feature>
<keyword evidence="2" id="KW-0812">Transmembrane</keyword>
<dbReference type="RefSeq" id="WP_276658630.1">
    <property type="nucleotide sequence ID" value="NZ_SSFD01000160.1"/>
</dbReference>
<dbReference type="Proteomes" id="UP000321192">
    <property type="component" value="Unassembled WGS sequence"/>
</dbReference>
<evidence type="ECO:0000313" key="5">
    <source>
        <dbReference type="Proteomes" id="UP000321192"/>
    </source>
</evidence>
<protein>
    <submittedName>
        <fullName evidence="4">Conjugal transfer protein TraG</fullName>
    </submittedName>
</protein>
<dbReference type="EMBL" id="SSFD01000160">
    <property type="protein sequence ID" value="TXH85033.1"/>
    <property type="molecule type" value="Genomic_DNA"/>
</dbReference>
<dbReference type="InterPro" id="IPR012931">
    <property type="entry name" value="TraG_N_Proteobacteria"/>
</dbReference>
<comment type="caution">
    <text evidence="4">The sequence shown here is derived from an EMBL/GenBank/DDBJ whole genome shotgun (WGS) entry which is preliminary data.</text>
</comment>
<feature type="transmembrane region" description="Helical" evidence="2">
    <location>
        <begin position="343"/>
        <end position="361"/>
    </location>
</feature>
<reference evidence="4 5" key="1">
    <citation type="submission" date="2018-09" db="EMBL/GenBank/DDBJ databases">
        <title>Metagenome Assembled Genomes from an Advanced Water Purification Facility.</title>
        <authorList>
            <person name="Stamps B.W."/>
            <person name="Spear J.R."/>
        </authorList>
    </citation>
    <scope>NUCLEOTIDE SEQUENCE [LARGE SCALE GENOMIC DNA]</scope>
    <source>
        <strain evidence="4">Bin_27_1</strain>
    </source>
</reference>
<feature type="transmembrane region" description="Helical" evidence="2">
    <location>
        <begin position="58"/>
        <end position="81"/>
    </location>
</feature>
<dbReference type="AlphaFoldDB" id="A0A5C7SN34"/>
<dbReference type="Pfam" id="PF07916">
    <property type="entry name" value="TraG_N"/>
    <property type="match status" value="1"/>
</dbReference>
<evidence type="ECO:0000256" key="1">
    <source>
        <dbReference type="SAM" id="MobiDB-lite"/>
    </source>
</evidence>
<feature type="compositionally biased region" description="Polar residues" evidence="1">
    <location>
        <begin position="834"/>
        <end position="855"/>
    </location>
</feature>